<protein>
    <submittedName>
        <fullName evidence="1">Transcriptional repressor</fullName>
    </submittedName>
</protein>
<dbReference type="SUPFAM" id="SSF46785">
    <property type="entry name" value="Winged helix' DNA-binding domain"/>
    <property type="match status" value="1"/>
</dbReference>
<organism evidence="1 2">
    <name type="scientific">Mucilaginibacter rigui</name>
    <dbReference type="NCBI Taxonomy" id="534635"/>
    <lineage>
        <taxon>Bacteria</taxon>
        <taxon>Pseudomonadati</taxon>
        <taxon>Bacteroidota</taxon>
        <taxon>Sphingobacteriia</taxon>
        <taxon>Sphingobacteriales</taxon>
        <taxon>Sphingobacteriaceae</taxon>
        <taxon>Mucilaginibacter</taxon>
    </lineage>
</organism>
<dbReference type="InterPro" id="IPR036388">
    <property type="entry name" value="WH-like_DNA-bd_sf"/>
</dbReference>
<keyword evidence="2" id="KW-1185">Reference proteome</keyword>
<reference evidence="1 2" key="1">
    <citation type="submission" date="2020-09" db="EMBL/GenBank/DDBJ databases">
        <title>Novel species of Mucilaginibacter isolated from a glacier on the Tibetan Plateau.</title>
        <authorList>
            <person name="Liu Q."/>
            <person name="Xin Y.-H."/>
        </authorList>
    </citation>
    <scope>NUCLEOTIDE SEQUENCE [LARGE SCALE GENOMIC DNA]</scope>
    <source>
        <strain evidence="1 2">CGMCC 1.13878</strain>
    </source>
</reference>
<sequence length="91" mass="10810">MNYQTQIHRASKSRLTEKQKEYNRVNDLIVEFINTLTDTKDAEFLWLEITKKGYKMSITSFYSRLKKLVEAGLIIKIHVANNKFVYKSTLY</sequence>
<gene>
    <name evidence="1" type="ORF">IDJ75_14755</name>
</gene>
<comment type="caution">
    <text evidence="1">The sequence shown here is derived from an EMBL/GenBank/DDBJ whole genome shotgun (WGS) entry which is preliminary data.</text>
</comment>
<accession>A0ABR7X7J3</accession>
<dbReference type="Proteomes" id="UP000618754">
    <property type="component" value="Unassembled WGS sequence"/>
</dbReference>
<dbReference type="EMBL" id="JACWMW010000003">
    <property type="protein sequence ID" value="MBD1386544.1"/>
    <property type="molecule type" value="Genomic_DNA"/>
</dbReference>
<dbReference type="Gene3D" id="1.10.10.10">
    <property type="entry name" value="Winged helix-like DNA-binding domain superfamily/Winged helix DNA-binding domain"/>
    <property type="match status" value="1"/>
</dbReference>
<proteinExistence type="predicted"/>
<dbReference type="InterPro" id="IPR036390">
    <property type="entry name" value="WH_DNA-bd_sf"/>
</dbReference>
<dbReference type="RefSeq" id="WP_191176387.1">
    <property type="nucleotide sequence ID" value="NZ_JACWMW010000003.1"/>
</dbReference>
<evidence type="ECO:0000313" key="2">
    <source>
        <dbReference type="Proteomes" id="UP000618754"/>
    </source>
</evidence>
<evidence type="ECO:0000313" key="1">
    <source>
        <dbReference type="EMBL" id="MBD1386544.1"/>
    </source>
</evidence>
<name>A0ABR7X7J3_9SPHI</name>